<dbReference type="AlphaFoldDB" id="A0A7T8QW33"/>
<dbReference type="OrthoDB" id="5600252at2759"/>
<sequence length="165" mass="18403">GDATLATDFSSWDSTYDGTKSRIVNKSLSDVDVVVIDEPMSETSRRTFSWGCSPKTPQLLVMSATIDPDIFLNFFRSEAVSVNNLNIPGKTFPVEMIYDKLPLSDNPRDYLERTLAKVKEVLADNESGDILVFLATPSEIDEGLISWRSSWGPWDGVSRPFRSMA</sequence>
<feature type="non-terminal residue" evidence="1">
    <location>
        <position position="1"/>
    </location>
</feature>
<evidence type="ECO:0000313" key="1">
    <source>
        <dbReference type="EMBL" id="QQP57245.1"/>
    </source>
</evidence>
<dbReference type="SUPFAM" id="SSF52540">
    <property type="entry name" value="P-loop containing nucleoside triphosphate hydrolases"/>
    <property type="match status" value="1"/>
</dbReference>
<dbReference type="Gene3D" id="3.40.50.300">
    <property type="entry name" value="P-loop containing nucleotide triphosphate hydrolases"/>
    <property type="match status" value="1"/>
</dbReference>
<proteinExistence type="predicted"/>
<protein>
    <submittedName>
        <fullName evidence="1">Uncharacterized protein</fullName>
    </submittedName>
</protein>
<dbReference type="EMBL" id="CP045891">
    <property type="protein sequence ID" value="QQP57245.1"/>
    <property type="molecule type" value="Genomic_DNA"/>
</dbReference>
<gene>
    <name evidence="1" type="ORF">FKW44_002168</name>
</gene>
<dbReference type="Proteomes" id="UP000595437">
    <property type="component" value="Chromosome 2"/>
</dbReference>
<reference evidence="2" key="1">
    <citation type="submission" date="2021-01" db="EMBL/GenBank/DDBJ databases">
        <title>Caligus Genome Assembly.</title>
        <authorList>
            <person name="Gallardo-Escarate C."/>
        </authorList>
    </citation>
    <scope>NUCLEOTIDE SEQUENCE [LARGE SCALE GENOMIC DNA]</scope>
</reference>
<name>A0A7T8QW33_CALRO</name>
<accession>A0A7T8QW33</accession>
<dbReference type="InterPro" id="IPR027417">
    <property type="entry name" value="P-loop_NTPase"/>
</dbReference>
<feature type="non-terminal residue" evidence="1">
    <location>
        <position position="165"/>
    </location>
</feature>
<organism evidence="1 2">
    <name type="scientific">Caligus rogercresseyi</name>
    <name type="common">Sea louse</name>
    <dbReference type="NCBI Taxonomy" id="217165"/>
    <lineage>
        <taxon>Eukaryota</taxon>
        <taxon>Metazoa</taxon>
        <taxon>Ecdysozoa</taxon>
        <taxon>Arthropoda</taxon>
        <taxon>Crustacea</taxon>
        <taxon>Multicrustacea</taxon>
        <taxon>Hexanauplia</taxon>
        <taxon>Copepoda</taxon>
        <taxon>Siphonostomatoida</taxon>
        <taxon>Caligidae</taxon>
        <taxon>Caligus</taxon>
    </lineage>
</organism>
<keyword evidence="2" id="KW-1185">Reference proteome</keyword>
<evidence type="ECO:0000313" key="2">
    <source>
        <dbReference type="Proteomes" id="UP000595437"/>
    </source>
</evidence>